<dbReference type="RefSeq" id="WP_109018612.1">
    <property type="nucleotide sequence ID" value="NZ_AP025028.1"/>
</dbReference>
<evidence type="ECO:0000256" key="3">
    <source>
        <dbReference type="PROSITE-ProRule" id="PRU00023"/>
    </source>
</evidence>
<dbReference type="InterPro" id="IPR036770">
    <property type="entry name" value="Ankyrin_rpt-contain_sf"/>
</dbReference>
<dbReference type="Gene3D" id="1.25.40.20">
    <property type="entry name" value="Ankyrin repeat-containing domain"/>
    <property type="match status" value="1"/>
</dbReference>
<sequence length="161" mass="18094">MFAFRIGKQWLGLLSAWTQRNRFRNLIKSMLDGDRRRFDVLLDVLKSDTGFGHSAPLLLGLAAVETEDPYFLETLLSSGLDPNRPNEQGIFPLHTAVENGKKESVLILLIRGANPDVCDPDQVTPLHIANSYDGLGEISDLLLEYGANPNRRDRLGKRYLM</sequence>
<dbReference type="InterPro" id="IPR002110">
    <property type="entry name" value="Ankyrin_rpt"/>
</dbReference>
<evidence type="ECO:0000256" key="2">
    <source>
        <dbReference type="ARBA" id="ARBA00023043"/>
    </source>
</evidence>
<feature type="repeat" description="ANK" evidence="3">
    <location>
        <begin position="121"/>
        <end position="154"/>
    </location>
</feature>
<dbReference type="PROSITE" id="PS50088">
    <property type="entry name" value="ANK_REPEAT"/>
    <property type="match status" value="2"/>
</dbReference>
<dbReference type="PANTHER" id="PTHR24171">
    <property type="entry name" value="ANKYRIN REPEAT DOMAIN-CONTAINING PROTEIN 39-RELATED"/>
    <property type="match status" value="1"/>
</dbReference>
<dbReference type="EMBL" id="AP025028">
    <property type="protein sequence ID" value="BDA78016.1"/>
    <property type="molecule type" value="Genomic_DNA"/>
</dbReference>
<evidence type="ECO:0008006" key="6">
    <source>
        <dbReference type="Google" id="ProtNLM"/>
    </source>
</evidence>
<dbReference type="Pfam" id="PF12796">
    <property type="entry name" value="Ank_2"/>
    <property type="match status" value="1"/>
</dbReference>
<feature type="repeat" description="ANK" evidence="3">
    <location>
        <begin position="88"/>
        <end position="120"/>
    </location>
</feature>
<accession>A0ABM7UHA7</accession>
<evidence type="ECO:0000313" key="4">
    <source>
        <dbReference type="EMBL" id="BDA78016.1"/>
    </source>
</evidence>
<dbReference type="SMART" id="SM00248">
    <property type="entry name" value="ANK"/>
    <property type="match status" value="2"/>
</dbReference>
<proteinExistence type="predicted"/>
<keyword evidence="5" id="KW-1185">Reference proteome</keyword>
<name>A0ABM7UHA7_9LEPT</name>
<protein>
    <recommendedName>
        <fullName evidence="6">Ankyrin repeat protein</fullName>
    </recommendedName>
</protein>
<reference evidence="4 5" key="1">
    <citation type="submission" date="2021-08" db="EMBL/GenBank/DDBJ databases">
        <title>Complete genome sequence of Leptospira kobayashii strain E30.</title>
        <authorList>
            <person name="Nakao R."/>
            <person name="Nakamura S."/>
            <person name="Masuzawa T."/>
            <person name="Koizumi N."/>
        </authorList>
    </citation>
    <scope>NUCLEOTIDE SEQUENCE [LARGE SCALE GENOMIC DNA]</scope>
    <source>
        <strain evidence="4 5">E30</strain>
    </source>
</reference>
<dbReference type="PROSITE" id="PS50297">
    <property type="entry name" value="ANK_REP_REGION"/>
    <property type="match status" value="2"/>
</dbReference>
<keyword evidence="1" id="KW-0677">Repeat</keyword>
<keyword evidence="2 3" id="KW-0040">ANK repeat</keyword>
<evidence type="ECO:0000256" key="1">
    <source>
        <dbReference type="ARBA" id="ARBA00022737"/>
    </source>
</evidence>
<dbReference type="Proteomes" id="UP000245263">
    <property type="component" value="Chromosome 1"/>
</dbReference>
<dbReference type="SUPFAM" id="SSF48403">
    <property type="entry name" value="Ankyrin repeat"/>
    <property type="match status" value="1"/>
</dbReference>
<evidence type="ECO:0000313" key="5">
    <source>
        <dbReference type="Proteomes" id="UP000245263"/>
    </source>
</evidence>
<organism evidence="4 5">
    <name type="scientific">Leptospira kobayashii</name>
    <dbReference type="NCBI Taxonomy" id="1917830"/>
    <lineage>
        <taxon>Bacteria</taxon>
        <taxon>Pseudomonadati</taxon>
        <taxon>Spirochaetota</taxon>
        <taxon>Spirochaetia</taxon>
        <taxon>Leptospirales</taxon>
        <taxon>Leptospiraceae</taxon>
        <taxon>Leptospira</taxon>
    </lineage>
</organism>
<gene>
    <name evidence="4" type="ORF">LPTSP3_g09460</name>
</gene>